<proteinExistence type="predicted"/>
<evidence type="ECO:0000313" key="2">
    <source>
        <dbReference type="Proteomes" id="UP001595799"/>
    </source>
</evidence>
<comment type="caution">
    <text evidence="1">The sequence shown here is derived from an EMBL/GenBank/DDBJ whole genome shotgun (WGS) entry which is preliminary data.</text>
</comment>
<gene>
    <name evidence="1" type="ORF">ACFOW6_11930</name>
</gene>
<dbReference type="RefSeq" id="WP_382422596.1">
    <property type="nucleotide sequence ID" value="NZ_JBHSCW010000006.1"/>
</dbReference>
<sequence length="222" mass="24524">MSSLSINHLRLLSEEAAQVSNEAHSAAEGLSFPPQKVVNCDSEPRFRSQLARDLSCLFDADPEIVSWRCLAGTVTSTDHEGIQRIHVPDFHVYRLDGTHSLVDALPAGSVATQTEKSPLSAPVMDPEPDYRVVREEEIRGGYKLMNVKDLLDACVEPGSLEDRIKLLALLDACGPLQIIECVQSLMMSTSAISIIAYLYFKHQIIVDLEDSPIGPETLIWRP</sequence>
<keyword evidence="2" id="KW-1185">Reference proteome</keyword>
<reference evidence="2" key="1">
    <citation type="journal article" date="2019" name="Int. J. Syst. Evol. Microbiol.">
        <title>The Global Catalogue of Microorganisms (GCM) 10K type strain sequencing project: providing services to taxonomists for standard genome sequencing and annotation.</title>
        <authorList>
            <consortium name="The Broad Institute Genomics Platform"/>
            <consortium name="The Broad Institute Genome Sequencing Center for Infectious Disease"/>
            <person name="Wu L."/>
            <person name="Ma J."/>
        </authorList>
    </citation>
    <scope>NUCLEOTIDE SEQUENCE [LARGE SCALE GENOMIC DNA]</scope>
    <source>
        <strain evidence="2">CECT 8472</strain>
    </source>
</reference>
<organism evidence="1 2">
    <name type="scientific">Fodinicurvata halophila</name>
    <dbReference type="NCBI Taxonomy" id="1419723"/>
    <lineage>
        <taxon>Bacteria</taxon>
        <taxon>Pseudomonadati</taxon>
        <taxon>Pseudomonadota</taxon>
        <taxon>Alphaproteobacteria</taxon>
        <taxon>Rhodospirillales</taxon>
        <taxon>Rhodovibrionaceae</taxon>
        <taxon>Fodinicurvata</taxon>
    </lineage>
</organism>
<accession>A0ABV8UNW5</accession>
<dbReference type="Proteomes" id="UP001595799">
    <property type="component" value="Unassembled WGS sequence"/>
</dbReference>
<protein>
    <submittedName>
        <fullName evidence="1">Uncharacterized protein</fullName>
    </submittedName>
</protein>
<evidence type="ECO:0000313" key="1">
    <source>
        <dbReference type="EMBL" id="MFC4352249.1"/>
    </source>
</evidence>
<name>A0ABV8UNW5_9PROT</name>
<dbReference type="EMBL" id="JBHSCW010000006">
    <property type="protein sequence ID" value="MFC4352249.1"/>
    <property type="molecule type" value="Genomic_DNA"/>
</dbReference>